<dbReference type="EMBL" id="CP009517">
    <property type="protein sequence ID" value="AKB81279.1"/>
    <property type="molecule type" value="Genomic_DNA"/>
</dbReference>
<dbReference type="Gene3D" id="1.10.10.10">
    <property type="entry name" value="Winged helix-like DNA-binding domain superfamily/Winged helix DNA-binding domain"/>
    <property type="match status" value="1"/>
</dbReference>
<evidence type="ECO:0000313" key="2">
    <source>
        <dbReference type="EMBL" id="AKB81279.1"/>
    </source>
</evidence>
<dbReference type="AlphaFoldDB" id="A0A0E3SFZ2"/>
<dbReference type="InterPro" id="IPR036390">
    <property type="entry name" value="WH_DNA-bd_sf"/>
</dbReference>
<dbReference type="PANTHER" id="PTHR34293:SF1">
    <property type="entry name" value="HTH-TYPE TRANSCRIPTIONAL REGULATOR TRMBL2"/>
    <property type="match status" value="1"/>
</dbReference>
<evidence type="ECO:0000259" key="1">
    <source>
        <dbReference type="Pfam" id="PF01978"/>
    </source>
</evidence>
<dbReference type="PANTHER" id="PTHR34293">
    <property type="entry name" value="HTH-TYPE TRANSCRIPTIONAL REGULATOR TRMBL2"/>
    <property type="match status" value="1"/>
</dbReference>
<protein>
    <submittedName>
        <fullName evidence="2">Transcriptional regulator, TrmB family</fullName>
    </submittedName>
</protein>
<proteinExistence type="predicted"/>
<dbReference type="InterPro" id="IPR002831">
    <property type="entry name" value="Tscrpt_reg_TrmB_N"/>
</dbReference>
<dbReference type="SUPFAM" id="SSF46785">
    <property type="entry name" value="Winged helix' DNA-binding domain"/>
    <property type="match status" value="1"/>
</dbReference>
<dbReference type="Proteomes" id="UP000033066">
    <property type="component" value="Chromosome"/>
</dbReference>
<keyword evidence="3" id="KW-1185">Reference proteome</keyword>
<feature type="domain" description="Transcription regulator TrmB N-terminal" evidence="1">
    <location>
        <begin position="9"/>
        <end position="76"/>
    </location>
</feature>
<dbReference type="InterPro" id="IPR036388">
    <property type="entry name" value="WH-like_DNA-bd_sf"/>
</dbReference>
<dbReference type="PATRIC" id="fig|1434107.4.peg.937"/>
<sequence length="119" mass="13260">MTRKIIENLQKLGFTGNEAKIYAVLVCLKQARASEIAENSGVPRSKVYGTLRGMEKKGYVQIIEGEPTLFCCVEPEELIFRIRTDFMLSLIETANELSALSPATNGFSVGSFRKLKVRV</sequence>
<reference evidence="2" key="1">
    <citation type="submission" date="2014-07" db="EMBL/GenBank/DDBJ databases">
        <title>Methanogenic archaea and the global carbon cycle.</title>
        <authorList>
            <person name="Henriksen J.R."/>
            <person name="Luke J."/>
            <person name="Reinhart S."/>
            <person name="Benedict M.N."/>
            <person name="Youngblut N.D."/>
            <person name="Metcalf M.E."/>
            <person name="Whitaker R.J."/>
            <person name="Metcalf W.W."/>
        </authorList>
    </citation>
    <scope>NUCLEOTIDE SEQUENCE [LARGE SCALE GENOMIC DNA]</scope>
    <source>
        <strain evidence="2">3</strain>
    </source>
</reference>
<dbReference type="STRING" id="1434107.MSBR3_0701"/>
<dbReference type="HOGENOM" id="CLU_156334_0_0_2"/>
<evidence type="ECO:0000313" key="3">
    <source>
        <dbReference type="Proteomes" id="UP000033066"/>
    </source>
</evidence>
<dbReference type="OrthoDB" id="30795at2157"/>
<dbReference type="InterPro" id="IPR051797">
    <property type="entry name" value="TrmB-like"/>
</dbReference>
<dbReference type="GeneID" id="24788188"/>
<name>A0A0E3SFZ2_METBA</name>
<gene>
    <name evidence="2" type="ORF">MSBR3_0701</name>
</gene>
<accession>A0A0E3SFZ2</accession>
<dbReference type="KEGG" id="mbak:MSBR3_0701"/>
<dbReference type="Pfam" id="PF01978">
    <property type="entry name" value="TrmB"/>
    <property type="match status" value="1"/>
</dbReference>
<organism evidence="2 3">
    <name type="scientific">Methanosarcina barkeri 3</name>
    <dbReference type="NCBI Taxonomy" id="1434107"/>
    <lineage>
        <taxon>Archaea</taxon>
        <taxon>Methanobacteriati</taxon>
        <taxon>Methanobacteriota</taxon>
        <taxon>Stenosarchaea group</taxon>
        <taxon>Methanomicrobia</taxon>
        <taxon>Methanosarcinales</taxon>
        <taxon>Methanosarcinaceae</taxon>
        <taxon>Methanosarcina</taxon>
    </lineage>
</organism>
<dbReference type="RefSeq" id="WP_048106568.1">
    <property type="nucleotide sequence ID" value="NZ_CP009517.1"/>
</dbReference>